<dbReference type="Proteomes" id="UP000288812">
    <property type="component" value="Unassembled WGS sequence"/>
</dbReference>
<dbReference type="Pfam" id="PF00528">
    <property type="entry name" value="BPD_transp_1"/>
    <property type="match status" value="1"/>
</dbReference>
<gene>
    <name evidence="9" type="ORF">EF514_02040</name>
</gene>
<dbReference type="Gene3D" id="1.10.3720.10">
    <property type="entry name" value="MetI-like"/>
    <property type="match status" value="1"/>
</dbReference>
<keyword evidence="3" id="KW-1003">Cell membrane</keyword>
<evidence type="ECO:0000256" key="3">
    <source>
        <dbReference type="ARBA" id="ARBA00022475"/>
    </source>
</evidence>
<dbReference type="EMBL" id="RLIH01000002">
    <property type="protein sequence ID" value="RVU55531.1"/>
    <property type="molecule type" value="Genomic_DNA"/>
</dbReference>
<keyword evidence="5 7" id="KW-1133">Transmembrane helix</keyword>
<dbReference type="CDD" id="cd06261">
    <property type="entry name" value="TM_PBP2"/>
    <property type="match status" value="1"/>
</dbReference>
<evidence type="ECO:0000256" key="4">
    <source>
        <dbReference type="ARBA" id="ARBA00022692"/>
    </source>
</evidence>
<sequence>MEVRKRSMKIGIGIIIFFLIMFLISLFYTPYDPNEINSSIKFMPPSSKHIFGTDNFGRDIFSRIMEGSKTTFIVSFGAVFLSLFFGLLIGGISGYMGRYVDEVLMRFIDALMSIPGILFAIMLVSISGPGVKNTIIALGVMGIPYFSRVSRSGFLQIKKMDYVKASNAKGAKGLHIALFHIIPNILEQLIVAVTLSLSTTIISEAGLSYLGLGVQPPNPSWGRMLKESQAYFYKAPWYFIFTGLTLTLMVFGFTLLADGLRDRRIKRAGK</sequence>
<dbReference type="PANTHER" id="PTHR43386:SF1">
    <property type="entry name" value="D,D-DIPEPTIDE TRANSPORT SYSTEM PERMEASE PROTEIN DDPC-RELATED"/>
    <property type="match status" value="1"/>
</dbReference>
<evidence type="ECO:0000256" key="6">
    <source>
        <dbReference type="ARBA" id="ARBA00023136"/>
    </source>
</evidence>
<accession>A0A437S9G0</accession>
<comment type="caution">
    <text evidence="9">The sequence shown here is derived from an EMBL/GenBank/DDBJ whole genome shotgun (WGS) entry which is preliminary data.</text>
</comment>
<keyword evidence="6 7" id="KW-0472">Membrane</keyword>
<evidence type="ECO:0000256" key="1">
    <source>
        <dbReference type="ARBA" id="ARBA00004651"/>
    </source>
</evidence>
<feature type="transmembrane region" description="Helical" evidence="7">
    <location>
        <begin position="134"/>
        <end position="150"/>
    </location>
</feature>
<proteinExistence type="inferred from homology"/>
<evidence type="ECO:0000313" key="9">
    <source>
        <dbReference type="EMBL" id="RVU55531.1"/>
    </source>
</evidence>
<keyword evidence="10" id="KW-1185">Reference proteome</keyword>
<dbReference type="SUPFAM" id="SSF161098">
    <property type="entry name" value="MetI-like"/>
    <property type="match status" value="1"/>
</dbReference>
<dbReference type="PANTHER" id="PTHR43386">
    <property type="entry name" value="OLIGOPEPTIDE TRANSPORT SYSTEM PERMEASE PROTEIN APPC"/>
    <property type="match status" value="1"/>
</dbReference>
<name>A0A437S9G0_9FIRM</name>
<dbReference type="OrthoDB" id="9783218at2"/>
<evidence type="ECO:0000256" key="7">
    <source>
        <dbReference type="RuleBase" id="RU363032"/>
    </source>
</evidence>
<dbReference type="RefSeq" id="WP_127723304.1">
    <property type="nucleotide sequence ID" value="NZ_RLIH01000002.1"/>
</dbReference>
<comment type="similarity">
    <text evidence="7">Belongs to the binding-protein-dependent transport system permease family.</text>
</comment>
<dbReference type="AlphaFoldDB" id="A0A437S9G0"/>
<dbReference type="InterPro" id="IPR035906">
    <property type="entry name" value="MetI-like_sf"/>
</dbReference>
<evidence type="ECO:0000256" key="2">
    <source>
        <dbReference type="ARBA" id="ARBA00022448"/>
    </source>
</evidence>
<evidence type="ECO:0000313" key="10">
    <source>
        <dbReference type="Proteomes" id="UP000288812"/>
    </source>
</evidence>
<protein>
    <submittedName>
        <fullName evidence="9">ABC transporter permease</fullName>
    </submittedName>
</protein>
<dbReference type="InterPro" id="IPR050366">
    <property type="entry name" value="BP-dependent_transpt_permease"/>
</dbReference>
<dbReference type="GO" id="GO:0005886">
    <property type="term" value="C:plasma membrane"/>
    <property type="evidence" value="ECO:0007669"/>
    <property type="project" value="UniProtKB-SubCell"/>
</dbReference>
<dbReference type="PROSITE" id="PS50928">
    <property type="entry name" value="ABC_TM1"/>
    <property type="match status" value="1"/>
</dbReference>
<evidence type="ECO:0000259" key="8">
    <source>
        <dbReference type="PROSITE" id="PS50928"/>
    </source>
</evidence>
<dbReference type="GO" id="GO:0055085">
    <property type="term" value="P:transmembrane transport"/>
    <property type="evidence" value="ECO:0007669"/>
    <property type="project" value="InterPro"/>
</dbReference>
<feature type="transmembrane region" description="Helical" evidence="7">
    <location>
        <begin position="235"/>
        <end position="257"/>
    </location>
</feature>
<keyword evidence="4 7" id="KW-0812">Transmembrane</keyword>
<evidence type="ECO:0000256" key="5">
    <source>
        <dbReference type="ARBA" id="ARBA00022989"/>
    </source>
</evidence>
<feature type="transmembrane region" description="Helical" evidence="7">
    <location>
        <begin position="12"/>
        <end position="31"/>
    </location>
</feature>
<reference evidence="9 10" key="1">
    <citation type="submission" date="2018-11" db="EMBL/GenBank/DDBJ databases">
        <title>Genome sequencing and assembly of Anaerosphaera sp. nov., GS7-6-2.</title>
        <authorList>
            <person name="Rettenmaier R."/>
            <person name="Liebl W."/>
            <person name="Zverlov V."/>
        </authorList>
    </citation>
    <scope>NUCLEOTIDE SEQUENCE [LARGE SCALE GENOMIC DNA]</scope>
    <source>
        <strain evidence="9 10">GS7-6-2</strain>
    </source>
</reference>
<feature type="domain" description="ABC transmembrane type-1" evidence="8">
    <location>
        <begin position="68"/>
        <end position="257"/>
    </location>
</feature>
<feature type="transmembrane region" description="Helical" evidence="7">
    <location>
        <begin position="107"/>
        <end position="128"/>
    </location>
</feature>
<keyword evidence="2 7" id="KW-0813">Transport</keyword>
<feature type="transmembrane region" description="Helical" evidence="7">
    <location>
        <begin position="72"/>
        <end position="95"/>
    </location>
</feature>
<organism evidence="9 10">
    <name type="scientific">Anaerosphaera multitolerans</name>
    <dbReference type="NCBI Taxonomy" id="2487351"/>
    <lineage>
        <taxon>Bacteria</taxon>
        <taxon>Bacillati</taxon>
        <taxon>Bacillota</taxon>
        <taxon>Tissierellia</taxon>
        <taxon>Tissierellales</taxon>
        <taxon>Peptoniphilaceae</taxon>
        <taxon>Anaerosphaera</taxon>
    </lineage>
</organism>
<comment type="subcellular location">
    <subcellularLocation>
        <location evidence="1 7">Cell membrane</location>
        <topology evidence="1 7">Multi-pass membrane protein</topology>
    </subcellularLocation>
</comment>
<dbReference type="InterPro" id="IPR000515">
    <property type="entry name" value="MetI-like"/>
</dbReference>